<dbReference type="GO" id="GO:0006915">
    <property type="term" value="P:apoptotic process"/>
    <property type="evidence" value="ECO:0007669"/>
    <property type="project" value="UniProtKB-KW"/>
</dbReference>
<dbReference type="Proteomes" id="UP000092321">
    <property type="component" value="Unassembled WGS sequence"/>
</dbReference>
<keyword evidence="3" id="KW-0053">Apoptosis</keyword>
<dbReference type="GO" id="GO:0004197">
    <property type="term" value="F:cysteine-type endopeptidase activity"/>
    <property type="evidence" value="ECO:0007669"/>
    <property type="project" value="InterPro"/>
</dbReference>
<dbReference type="PANTHER" id="PTHR48104:SF30">
    <property type="entry name" value="METACASPASE-1"/>
    <property type="match status" value="1"/>
</dbReference>
<keyword evidence="4" id="KW-0378">Hydrolase</keyword>
<gene>
    <name evidence="8" type="ORF">HANVADRAFT_51844</name>
</gene>
<feature type="region of interest" description="Disordered" evidence="6">
    <location>
        <begin position="1"/>
        <end position="76"/>
    </location>
</feature>
<dbReference type="GO" id="GO:0006508">
    <property type="term" value="P:proteolysis"/>
    <property type="evidence" value="ECO:0007669"/>
    <property type="project" value="InterPro"/>
</dbReference>
<dbReference type="GO" id="GO:0005737">
    <property type="term" value="C:cytoplasm"/>
    <property type="evidence" value="ECO:0007669"/>
    <property type="project" value="TreeGrafter"/>
</dbReference>
<feature type="compositionally biased region" description="Polar residues" evidence="6">
    <location>
        <begin position="1"/>
        <end position="14"/>
    </location>
</feature>
<reference evidence="9" key="1">
    <citation type="journal article" date="2016" name="Proc. Natl. Acad. Sci. U.S.A.">
        <title>Comparative genomics of biotechnologically important yeasts.</title>
        <authorList>
            <person name="Riley R."/>
            <person name="Haridas S."/>
            <person name="Wolfe K.H."/>
            <person name="Lopes M.R."/>
            <person name="Hittinger C.T."/>
            <person name="Goeker M."/>
            <person name="Salamov A.A."/>
            <person name="Wisecaver J.H."/>
            <person name="Long T.M."/>
            <person name="Calvey C.H."/>
            <person name="Aerts A.L."/>
            <person name="Barry K.W."/>
            <person name="Choi C."/>
            <person name="Clum A."/>
            <person name="Coughlan A.Y."/>
            <person name="Deshpande S."/>
            <person name="Douglass A.P."/>
            <person name="Hanson S.J."/>
            <person name="Klenk H.-P."/>
            <person name="LaButti K.M."/>
            <person name="Lapidus A."/>
            <person name="Lindquist E.A."/>
            <person name="Lipzen A.M."/>
            <person name="Meier-Kolthoff J.P."/>
            <person name="Ohm R.A."/>
            <person name="Otillar R.P."/>
            <person name="Pangilinan J.L."/>
            <person name="Peng Y."/>
            <person name="Rokas A."/>
            <person name="Rosa C.A."/>
            <person name="Scheuner C."/>
            <person name="Sibirny A.A."/>
            <person name="Slot J.C."/>
            <person name="Stielow J.B."/>
            <person name="Sun H."/>
            <person name="Kurtzman C.P."/>
            <person name="Blackwell M."/>
            <person name="Grigoriev I.V."/>
            <person name="Jeffries T.W."/>
        </authorList>
    </citation>
    <scope>NUCLEOTIDE SEQUENCE [LARGE SCALE GENOMIC DNA]</scope>
    <source>
        <strain evidence="9">NRRL Y-1626</strain>
    </source>
</reference>
<comment type="similarity">
    <text evidence="1">Belongs to the peptidase C14B family.</text>
</comment>
<dbReference type="InterPro" id="IPR029030">
    <property type="entry name" value="Caspase-like_dom_sf"/>
</dbReference>
<keyword evidence="4" id="KW-0788">Thiol protease</keyword>
<dbReference type="InterPro" id="IPR050452">
    <property type="entry name" value="Metacaspase"/>
</dbReference>
<feature type="compositionally biased region" description="Low complexity" evidence="6">
    <location>
        <begin position="36"/>
        <end position="46"/>
    </location>
</feature>
<evidence type="ECO:0000256" key="5">
    <source>
        <dbReference type="ARBA" id="ARBA00023145"/>
    </source>
</evidence>
<feature type="compositionally biased region" description="Low complexity" evidence="6">
    <location>
        <begin position="15"/>
        <end position="29"/>
    </location>
</feature>
<dbReference type="Pfam" id="PF00656">
    <property type="entry name" value="Peptidase_C14"/>
    <property type="match status" value="1"/>
</dbReference>
<evidence type="ECO:0000313" key="9">
    <source>
        <dbReference type="Proteomes" id="UP000092321"/>
    </source>
</evidence>
<evidence type="ECO:0000313" key="8">
    <source>
        <dbReference type="EMBL" id="OBA28134.1"/>
    </source>
</evidence>
<comment type="caution">
    <text evidence="8">The sequence shown here is derived from an EMBL/GenBank/DDBJ whole genome shotgun (WGS) entry which is preliminary data.</text>
</comment>
<keyword evidence="5" id="KW-0865">Zymogen</keyword>
<keyword evidence="4" id="KW-0645">Protease</keyword>
<dbReference type="SUPFAM" id="SSF52129">
    <property type="entry name" value="Caspase-like"/>
    <property type="match status" value="1"/>
</dbReference>
<feature type="domain" description="Peptidase C14 caspase" evidence="7">
    <location>
        <begin position="97"/>
        <end position="389"/>
    </location>
</feature>
<dbReference type="OrthoDB" id="3223806at2759"/>
<name>A0A1B7THB1_9ASCO</name>
<dbReference type="PANTHER" id="PTHR48104">
    <property type="entry name" value="METACASPASE-4"/>
    <property type="match status" value="1"/>
</dbReference>
<evidence type="ECO:0000256" key="2">
    <source>
        <dbReference type="ARBA" id="ARBA00016994"/>
    </source>
</evidence>
<evidence type="ECO:0000256" key="1">
    <source>
        <dbReference type="ARBA" id="ARBA00009005"/>
    </source>
</evidence>
<dbReference type="InterPro" id="IPR011600">
    <property type="entry name" value="Pept_C14_caspase"/>
</dbReference>
<evidence type="ECO:0000256" key="6">
    <source>
        <dbReference type="SAM" id="MobiDB-lite"/>
    </source>
</evidence>
<evidence type="ECO:0000256" key="4">
    <source>
        <dbReference type="ARBA" id="ARBA00022807"/>
    </source>
</evidence>
<proteinExistence type="inferred from homology"/>
<protein>
    <recommendedName>
        <fullName evidence="2">Metacaspase-1</fullName>
    </recommendedName>
</protein>
<evidence type="ECO:0000256" key="3">
    <source>
        <dbReference type="ARBA" id="ARBA00022703"/>
    </source>
</evidence>
<dbReference type="Gene3D" id="3.40.50.12660">
    <property type="match status" value="1"/>
</dbReference>
<keyword evidence="9" id="KW-1185">Reference proteome</keyword>
<feature type="compositionally biased region" description="Low complexity" evidence="6">
    <location>
        <begin position="54"/>
        <end position="69"/>
    </location>
</feature>
<evidence type="ECO:0000259" key="7">
    <source>
        <dbReference type="Pfam" id="PF00656"/>
    </source>
</evidence>
<dbReference type="AlphaFoldDB" id="A0A1B7THB1"/>
<organism evidence="8 9">
    <name type="scientific">Hanseniaspora valbyensis NRRL Y-1626</name>
    <dbReference type="NCBI Taxonomy" id="766949"/>
    <lineage>
        <taxon>Eukaryota</taxon>
        <taxon>Fungi</taxon>
        <taxon>Dikarya</taxon>
        <taxon>Ascomycota</taxon>
        <taxon>Saccharomycotina</taxon>
        <taxon>Saccharomycetes</taxon>
        <taxon>Saccharomycodales</taxon>
        <taxon>Saccharomycodaceae</taxon>
        <taxon>Hanseniaspora</taxon>
    </lineage>
</organism>
<sequence>MFPGSQNLTYNKASATTTTTAQSNGYSRPSAPPPSSSTSNQQYSRPSAPPPSTSNQYQSSAYSFSSNSANPNDHYQSQPYLQHLQSQQSVGQSRMPRRKALLIGINYFNSSNELKGCISDALRVHQFLTTRCGYSQDDIVVLRDDLRDNARCIPTRQNIINAMQWLVRDAIPGDCLFMSYSGHGSQQEDQDGDEMDGMDDVICPVDFQQSGMLVDDIIHDIVVRPLPQGCRLTALMDCCHSGSVLDLPYTYSTKGVVKTGENQIYKNIGNEGLSMLMNYATGKSTNMMSSAMSLFQTVSNGGNKLTKEQQQQVIQRKYSPSDVISISGCKDDQTSADTSVANTNTGALTWAFLEVLQENPSQSYLTLLNNIRNKLAGKYTQKPQLACSHELDCNLQFIF</sequence>
<accession>A0A1B7THB1</accession>
<dbReference type="EMBL" id="LXPE01000005">
    <property type="protein sequence ID" value="OBA28134.1"/>
    <property type="molecule type" value="Genomic_DNA"/>
</dbReference>